<evidence type="ECO:0000313" key="3">
    <source>
        <dbReference type="Proteomes" id="UP000192491"/>
    </source>
</evidence>
<dbReference type="Pfam" id="PF00188">
    <property type="entry name" value="CAP"/>
    <property type="match status" value="1"/>
</dbReference>
<dbReference type="Gene3D" id="3.40.33.10">
    <property type="entry name" value="CAP"/>
    <property type="match status" value="1"/>
</dbReference>
<dbReference type="PANTHER" id="PTHR31157:SF1">
    <property type="entry name" value="SCP DOMAIN-CONTAINING PROTEIN"/>
    <property type="match status" value="1"/>
</dbReference>
<gene>
    <name evidence="2" type="ORF">BWK73_24525</name>
</gene>
<protein>
    <recommendedName>
        <fullName evidence="1">SCP domain-containing protein</fullName>
    </recommendedName>
</protein>
<feature type="domain" description="SCP" evidence="1">
    <location>
        <begin position="151"/>
        <end position="312"/>
    </location>
</feature>
<evidence type="ECO:0000259" key="1">
    <source>
        <dbReference type="Pfam" id="PF00188"/>
    </source>
</evidence>
<dbReference type="CDD" id="cd05379">
    <property type="entry name" value="CAP_bacterial"/>
    <property type="match status" value="1"/>
</dbReference>
<proteinExistence type="predicted"/>
<dbReference type="EMBL" id="MTEJ01000165">
    <property type="protein sequence ID" value="OQX08781.1"/>
    <property type="molecule type" value="Genomic_DNA"/>
</dbReference>
<dbReference type="InterPro" id="IPR035940">
    <property type="entry name" value="CAP_sf"/>
</dbReference>
<dbReference type="SUPFAM" id="SSF55797">
    <property type="entry name" value="PR-1-like"/>
    <property type="match status" value="1"/>
</dbReference>
<dbReference type="PANTHER" id="PTHR31157">
    <property type="entry name" value="SCP DOMAIN-CONTAINING PROTEIN"/>
    <property type="match status" value="1"/>
</dbReference>
<dbReference type="Proteomes" id="UP000192491">
    <property type="component" value="Unassembled WGS sequence"/>
</dbReference>
<evidence type="ECO:0000313" key="2">
    <source>
        <dbReference type="EMBL" id="OQX08781.1"/>
    </source>
</evidence>
<comment type="caution">
    <text evidence="2">The sequence shown here is derived from an EMBL/GenBank/DDBJ whole genome shotgun (WGS) entry which is preliminary data.</text>
</comment>
<organism evidence="2 3">
    <name type="scientific">Thiothrix lacustris</name>
    <dbReference type="NCBI Taxonomy" id="525917"/>
    <lineage>
        <taxon>Bacteria</taxon>
        <taxon>Pseudomonadati</taxon>
        <taxon>Pseudomonadota</taxon>
        <taxon>Gammaproteobacteria</taxon>
        <taxon>Thiotrichales</taxon>
        <taxon>Thiotrichaceae</taxon>
        <taxon>Thiothrix</taxon>
    </lineage>
</organism>
<name>A0A1Y1QLS7_9GAMM</name>
<accession>A0A1Y1QLS7</accession>
<reference evidence="2 3" key="1">
    <citation type="submission" date="2017-01" db="EMBL/GenBank/DDBJ databases">
        <title>Novel large sulfur bacteria in the metagenomes of groundwater-fed chemosynthetic microbial mats in the Lake Huron basin.</title>
        <authorList>
            <person name="Sharrar A.M."/>
            <person name="Flood B.E."/>
            <person name="Bailey J.V."/>
            <person name="Jones D.S."/>
            <person name="Biddanda B."/>
            <person name="Ruberg S.A."/>
            <person name="Marcus D.N."/>
            <person name="Dick G.J."/>
        </authorList>
    </citation>
    <scope>NUCLEOTIDE SEQUENCE [LARGE SCALE GENOMIC DNA]</scope>
    <source>
        <strain evidence="2">A8</strain>
    </source>
</reference>
<dbReference type="AlphaFoldDB" id="A0A1Y1QLS7"/>
<sequence length="407" mass="43143">MARVLLDNAETFNVTNDNLTVIGNSGTETLIMFDGAPFFVNGISLNQTIEQIQWSAASSSYQFQQSGNVLKVYLPSGELLASMPVGSGNSLNFTFNDTSLAVNFALTGSNAGKITVGGQAVSTLAGGATLGVTTPIVQPSHQPTAQEQYMLELLNRARLDPTGEANLFAIDLNEGLAAGTLSNTARQPLAFNNNLTAAARDHSQDMLAQDFFAHTNLAGQSPFQRMTEAGYTFSTAGENIAYAGTTATLAQTTINNFVGNVHEDLFVDEGIVGRGHRLNMLEGDFKEVGIGIEVGVFTTNGNNYNSVMVTQNFGTQPNAQAFLLGVIYQDDDNNNAYSVGEGMGEVTITVVNTTTAATQTLYSMTAGGYQVALAAGTYDISYSAIGESHFVDNLVIGVNNVKVDWIL</sequence>
<dbReference type="InterPro" id="IPR014044">
    <property type="entry name" value="CAP_dom"/>
</dbReference>